<feature type="domain" description="HTH cro/C1-type" evidence="1">
    <location>
        <begin position="33"/>
        <end position="75"/>
    </location>
</feature>
<reference evidence="2 3" key="1">
    <citation type="submission" date="2020-08" db="EMBL/GenBank/DDBJ databases">
        <title>Sequencing the genomes of 1000 actinobacteria strains.</title>
        <authorList>
            <person name="Klenk H.-P."/>
        </authorList>
    </citation>
    <scope>NUCLEOTIDE SEQUENCE [LARGE SCALE GENOMIC DNA]</scope>
    <source>
        <strain evidence="2 3">DSM 45084</strain>
    </source>
</reference>
<dbReference type="Pfam" id="PF13560">
    <property type="entry name" value="HTH_31"/>
    <property type="match status" value="1"/>
</dbReference>
<dbReference type="Proteomes" id="UP000542674">
    <property type="component" value="Unassembled WGS sequence"/>
</dbReference>
<accession>A0A7W7T1R2</accession>
<dbReference type="Pfam" id="PF19054">
    <property type="entry name" value="DUF5753"/>
    <property type="match status" value="1"/>
</dbReference>
<sequence length="284" mass="31437">MDELDGVSATLATRRLGLTLRALRGRITTLRVADVAKAAGLSQPTWSQVETGVAIPSSEHLAAAAKILEATDEEVATLLALRERAKRREWWHEYNDITSPNLSKLIGYETSAIDTKMCAGGWVPGLLQTPDWARAAINVAGAKTRPEDVERAVELRMRRQAVLDNPRARLHAICGEESIRYRAGGWDVQTTQLRHLLEVGEAENITVQILPFTAGLHIGHSQPYSIFEFGEFDPPIVHQEDLVEVTLTDNPAEVRRCKYAFGVLEGLALSVENSRKLIESILKE</sequence>
<dbReference type="AlphaFoldDB" id="A0A7W7T1R2"/>
<dbReference type="SUPFAM" id="SSF47413">
    <property type="entry name" value="lambda repressor-like DNA-binding domains"/>
    <property type="match status" value="1"/>
</dbReference>
<comment type="caution">
    <text evidence="2">The sequence shown here is derived from an EMBL/GenBank/DDBJ whole genome shotgun (WGS) entry which is preliminary data.</text>
</comment>
<evidence type="ECO:0000313" key="2">
    <source>
        <dbReference type="EMBL" id="MBB4964948.1"/>
    </source>
</evidence>
<keyword evidence="3" id="KW-1185">Reference proteome</keyword>
<dbReference type="RefSeq" id="WP_184668262.1">
    <property type="nucleotide sequence ID" value="NZ_BAABAI010000039.1"/>
</dbReference>
<dbReference type="InterPro" id="IPR043917">
    <property type="entry name" value="DUF5753"/>
</dbReference>
<gene>
    <name evidence="2" type="ORF">F4559_002307</name>
</gene>
<evidence type="ECO:0000313" key="3">
    <source>
        <dbReference type="Proteomes" id="UP000542674"/>
    </source>
</evidence>
<dbReference type="InterPro" id="IPR001387">
    <property type="entry name" value="Cro/C1-type_HTH"/>
</dbReference>
<dbReference type="InterPro" id="IPR010982">
    <property type="entry name" value="Lambda_DNA-bd_dom_sf"/>
</dbReference>
<evidence type="ECO:0000259" key="1">
    <source>
        <dbReference type="PROSITE" id="PS50943"/>
    </source>
</evidence>
<dbReference type="SMART" id="SM00530">
    <property type="entry name" value="HTH_XRE"/>
    <property type="match status" value="1"/>
</dbReference>
<dbReference type="EMBL" id="JACHJS010000001">
    <property type="protein sequence ID" value="MBB4964948.1"/>
    <property type="molecule type" value="Genomic_DNA"/>
</dbReference>
<dbReference type="Gene3D" id="1.10.260.40">
    <property type="entry name" value="lambda repressor-like DNA-binding domains"/>
    <property type="match status" value="1"/>
</dbReference>
<protein>
    <submittedName>
        <fullName evidence="2">Transcriptional regulator with XRE-family HTH domain</fullName>
    </submittedName>
</protein>
<organism evidence="2 3">
    <name type="scientific">Saccharothrix violaceirubra</name>
    <dbReference type="NCBI Taxonomy" id="413306"/>
    <lineage>
        <taxon>Bacteria</taxon>
        <taxon>Bacillati</taxon>
        <taxon>Actinomycetota</taxon>
        <taxon>Actinomycetes</taxon>
        <taxon>Pseudonocardiales</taxon>
        <taxon>Pseudonocardiaceae</taxon>
        <taxon>Saccharothrix</taxon>
    </lineage>
</organism>
<dbReference type="PROSITE" id="PS50943">
    <property type="entry name" value="HTH_CROC1"/>
    <property type="match status" value="1"/>
</dbReference>
<dbReference type="GO" id="GO:0003677">
    <property type="term" value="F:DNA binding"/>
    <property type="evidence" value="ECO:0007669"/>
    <property type="project" value="InterPro"/>
</dbReference>
<name>A0A7W7T1R2_9PSEU</name>
<dbReference type="CDD" id="cd00093">
    <property type="entry name" value="HTH_XRE"/>
    <property type="match status" value="1"/>
</dbReference>
<proteinExistence type="predicted"/>